<keyword evidence="3 5" id="KW-0697">Rotamase</keyword>
<feature type="signal peptide" evidence="6">
    <location>
        <begin position="1"/>
        <end position="27"/>
    </location>
</feature>
<keyword evidence="4 5" id="KW-0413">Isomerase</keyword>
<dbReference type="PROSITE" id="PS51257">
    <property type="entry name" value="PROKAR_LIPOPROTEIN"/>
    <property type="match status" value="1"/>
</dbReference>
<dbReference type="InterPro" id="IPR046357">
    <property type="entry name" value="PPIase_dom_sf"/>
</dbReference>
<name>A0A7Y9RSM1_9ACTN</name>
<dbReference type="RefSeq" id="WP_179518238.1">
    <property type="nucleotide sequence ID" value="NZ_JACCAC010000001.1"/>
</dbReference>
<dbReference type="Proteomes" id="UP000544110">
    <property type="component" value="Unassembled WGS sequence"/>
</dbReference>
<feature type="domain" description="PPIase FKBP-type" evidence="7">
    <location>
        <begin position="233"/>
        <end position="320"/>
    </location>
</feature>
<dbReference type="PROSITE" id="PS50059">
    <property type="entry name" value="FKBP_PPIASE"/>
    <property type="match status" value="2"/>
</dbReference>
<dbReference type="PANTHER" id="PTHR10516">
    <property type="entry name" value="PEPTIDYL-PROLYL CIS-TRANS ISOMERASE"/>
    <property type="match status" value="1"/>
</dbReference>
<feature type="domain" description="PPIase FKBP-type" evidence="7">
    <location>
        <begin position="54"/>
        <end position="176"/>
    </location>
</feature>
<dbReference type="PANTHER" id="PTHR10516:SF443">
    <property type="entry name" value="FK506-BINDING PROTEIN 59-RELATED"/>
    <property type="match status" value="1"/>
</dbReference>
<evidence type="ECO:0000256" key="6">
    <source>
        <dbReference type="SAM" id="SignalP"/>
    </source>
</evidence>
<evidence type="ECO:0000256" key="5">
    <source>
        <dbReference type="PROSITE-ProRule" id="PRU00277"/>
    </source>
</evidence>
<sequence>MLRLPARRAARPAALLLSLGLLVPTLAACGSDDGDAAAGGGAGLDSIEVTGEVGEGIEVAYDGTVAVDETVSEVLVEGEGDPLEAGENALAHIYVGNGETEEQALTTYEGDQPQLVPVAAEGFITSISDSLEDVPVGSRVLIAAPPAEAFGPQGNPQIDIGTADTVVFVVDVVDSVLTAPEGEQVEPRGQVPTLVTGEGTDVTALEFPRGLEATGDLETTTLIEGEGPEVTAESTVVVDYLGQVLGKDAPFDESYSRTPTALPVAQFVQGWQQALPGVTVGSRVVLEVPPALGYGAQGNPQAGIGGKDTMFFVVDVLGATNTK</sequence>
<comment type="caution">
    <text evidence="8">The sequence shown here is derived from an EMBL/GenBank/DDBJ whole genome shotgun (WGS) entry which is preliminary data.</text>
</comment>
<keyword evidence="6" id="KW-0732">Signal</keyword>
<keyword evidence="9" id="KW-1185">Reference proteome</keyword>
<comment type="catalytic activity">
    <reaction evidence="1 5">
        <text>[protein]-peptidylproline (omega=180) = [protein]-peptidylproline (omega=0)</text>
        <dbReference type="Rhea" id="RHEA:16237"/>
        <dbReference type="Rhea" id="RHEA-COMP:10747"/>
        <dbReference type="Rhea" id="RHEA-COMP:10748"/>
        <dbReference type="ChEBI" id="CHEBI:83833"/>
        <dbReference type="ChEBI" id="CHEBI:83834"/>
        <dbReference type="EC" id="5.2.1.8"/>
    </reaction>
</comment>
<dbReference type="EMBL" id="JACCAC010000001">
    <property type="protein sequence ID" value="NYG55866.1"/>
    <property type="molecule type" value="Genomic_DNA"/>
</dbReference>
<dbReference type="AlphaFoldDB" id="A0A7Y9RSM1"/>
<protein>
    <recommendedName>
        <fullName evidence="2 5">peptidylprolyl isomerase</fullName>
        <ecNumber evidence="2 5">5.2.1.8</ecNumber>
    </recommendedName>
</protein>
<dbReference type="Pfam" id="PF00254">
    <property type="entry name" value="FKBP_C"/>
    <property type="match status" value="2"/>
</dbReference>
<evidence type="ECO:0000256" key="2">
    <source>
        <dbReference type="ARBA" id="ARBA00013194"/>
    </source>
</evidence>
<reference evidence="8 9" key="1">
    <citation type="submission" date="2020-07" db="EMBL/GenBank/DDBJ databases">
        <title>Sequencing the genomes of 1000 actinobacteria strains.</title>
        <authorList>
            <person name="Klenk H.-P."/>
        </authorList>
    </citation>
    <scope>NUCLEOTIDE SEQUENCE [LARGE SCALE GENOMIC DNA]</scope>
    <source>
        <strain evidence="8 9">DSM 24552</strain>
    </source>
</reference>
<dbReference type="InterPro" id="IPR001179">
    <property type="entry name" value="PPIase_FKBP_dom"/>
</dbReference>
<gene>
    <name evidence="8" type="ORF">BJ989_002170</name>
</gene>
<evidence type="ECO:0000256" key="1">
    <source>
        <dbReference type="ARBA" id="ARBA00000971"/>
    </source>
</evidence>
<evidence type="ECO:0000313" key="8">
    <source>
        <dbReference type="EMBL" id="NYG55866.1"/>
    </source>
</evidence>
<organism evidence="8 9">
    <name type="scientific">Nocardioides perillae</name>
    <dbReference type="NCBI Taxonomy" id="1119534"/>
    <lineage>
        <taxon>Bacteria</taxon>
        <taxon>Bacillati</taxon>
        <taxon>Actinomycetota</taxon>
        <taxon>Actinomycetes</taxon>
        <taxon>Propionibacteriales</taxon>
        <taxon>Nocardioidaceae</taxon>
        <taxon>Nocardioides</taxon>
    </lineage>
</organism>
<dbReference type="SUPFAM" id="SSF54534">
    <property type="entry name" value="FKBP-like"/>
    <property type="match status" value="2"/>
</dbReference>
<evidence type="ECO:0000259" key="7">
    <source>
        <dbReference type="PROSITE" id="PS50059"/>
    </source>
</evidence>
<feature type="chain" id="PRO_5031401332" description="peptidylprolyl isomerase" evidence="6">
    <location>
        <begin position="28"/>
        <end position="323"/>
    </location>
</feature>
<dbReference type="GO" id="GO:0003755">
    <property type="term" value="F:peptidyl-prolyl cis-trans isomerase activity"/>
    <property type="evidence" value="ECO:0007669"/>
    <property type="project" value="UniProtKB-KW"/>
</dbReference>
<dbReference type="InterPro" id="IPR050689">
    <property type="entry name" value="FKBP-type_PPIase"/>
</dbReference>
<accession>A0A7Y9RSM1</accession>
<dbReference type="Gene3D" id="3.10.50.40">
    <property type="match status" value="2"/>
</dbReference>
<dbReference type="EC" id="5.2.1.8" evidence="2 5"/>
<proteinExistence type="predicted"/>
<evidence type="ECO:0000256" key="4">
    <source>
        <dbReference type="ARBA" id="ARBA00023235"/>
    </source>
</evidence>
<evidence type="ECO:0000256" key="3">
    <source>
        <dbReference type="ARBA" id="ARBA00023110"/>
    </source>
</evidence>
<evidence type="ECO:0000313" key="9">
    <source>
        <dbReference type="Proteomes" id="UP000544110"/>
    </source>
</evidence>